<sequence>MTNHEQLIELIKHKRLKGIALITLGFGRGNYNDYLTEQLADAGNTLILFMMHERYQ</sequence>
<keyword evidence="2" id="KW-1185">Reference proteome</keyword>
<evidence type="ECO:0000313" key="2">
    <source>
        <dbReference type="Proteomes" id="UP000011864"/>
    </source>
</evidence>
<dbReference type="eggNOG" id="COG2304">
    <property type="taxonomic scope" value="Bacteria"/>
</dbReference>
<dbReference type="HOGENOM" id="CLU_3010167_0_0_6"/>
<dbReference type="AlphaFoldDB" id="K7A1H6"/>
<dbReference type="KEGG" id="gps:C427_2781"/>
<name>K7A1H6_9ALTE</name>
<dbReference type="Proteomes" id="UP000011864">
    <property type="component" value="Chromosome"/>
</dbReference>
<dbReference type="RefSeq" id="WP_007635452.1">
    <property type="nucleotide sequence ID" value="NC_020514.1"/>
</dbReference>
<organism evidence="1 2">
    <name type="scientific">Paraglaciecola psychrophila 170</name>
    <dbReference type="NCBI Taxonomy" id="1129794"/>
    <lineage>
        <taxon>Bacteria</taxon>
        <taxon>Pseudomonadati</taxon>
        <taxon>Pseudomonadota</taxon>
        <taxon>Gammaproteobacteria</taxon>
        <taxon>Alteromonadales</taxon>
        <taxon>Alteromonadaceae</taxon>
        <taxon>Paraglaciecola</taxon>
    </lineage>
</organism>
<dbReference type="STRING" id="1129794.C427_2781"/>
<accession>K7A1H6</accession>
<protein>
    <submittedName>
        <fullName evidence="1">von Willebrand factor type A domain-containing protein</fullName>
    </submittedName>
</protein>
<dbReference type="PATRIC" id="fig|1129794.4.peg.2766"/>
<evidence type="ECO:0000313" key="1">
    <source>
        <dbReference type="EMBL" id="AGH44890.1"/>
    </source>
</evidence>
<gene>
    <name evidence="1" type="ORF">C427_2781</name>
</gene>
<proteinExistence type="predicted"/>
<dbReference type="EMBL" id="CP003837">
    <property type="protein sequence ID" value="AGH44890.1"/>
    <property type="molecule type" value="Genomic_DNA"/>
</dbReference>
<reference evidence="1 2" key="1">
    <citation type="journal article" date="2013" name="Genome Announc.">
        <title>Complete Genome Sequence of Glaciecola psychrophila Strain 170T.</title>
        <authorList>
            <person name="Yin J."/>
            <person name="Chen J."/>
            <person name="Liu G."/>
            <person name="Yu Y."/>
            <person name="Song L."/>
            <person name="Wang X."/>
            <person name="Qu X."/>
        </authorList>
    </citation>
    <scope>NUCLEOTIDE SEQUENCE [LARGE SCALE GENOMIC DNA]</scope>
    <source>
        <strain evidence="1 2">170</strain>
    </source>
</reference>